<evidence type="ECO:0000313" key="4">
    <source>
        <dbReference type="Proteomes" id="UP000325291"/>
    </source>
</evidence>
<keyword evidence="4" id="KW-1185">Reference proteome</keyword>
<accession>A0A5A9ZTS6</accession>
<reference evidence="3 4" key="1">
    <citation type="submission" date="2019-07" db="EMBL/GenBank/DDBJ databases">
        <title>Aquicoccus porphyridii gen. nov., sp. nov., isolated from a small marine red alga, Porphyridium marinum.</title>
        <authorList>
            <person name="Liu L."/>
        </authorList>
    </citation>
    <scope>NUCLEOTIDE SEQUENCE [LARGE SCALE GENOMIC DNA]</scope>
    <source>
        <strain evidence="3 4">L1 8-17</strain>
    </source>
</reference>
<sequence length="345" mass="36380">MIIIGAGIAGLSLGWQLARRGLPPTIIDAGAIGQGASHAAAGYLQPGLDPSPVTDLEWASLHATPTFIADLEAETGLSVDFRTDGQLRIGFAGDETEIRADYEARRAAGWDVEMMDGTAARALEPALSPDVTIACLLKQVSWVDGRKLCTALARAITIRGGRMIEHRPALALTHVRGRVTGVDTPAGHMPSERVVLAAGHGFDRIRGLPADLPASIPVRGVILALSCPTPLFTRLIKRPDGILCPRSDGRLILGVTKTPDDMRDFPDAGAVQTLLAGAIRAAPALADLPFLEATHAFRPFLPDEALLYGAHEGLAGLFLSLGHAADGYLRAAEVSRRLATEILGT</sequence>
<evidence type="ECO:0000313" key="3">
    <source>
        <dbReference type="EMBL" id="KAA0920296.1"/>
    </source>
</evidence>
<dbReference type="Gene3D" id="3.50.50.60">
    <property type="entry name" value="FAD/NAD(P)-binding domain"/>
    <property type="match status" value="1"/>
</dbReference>
<dbReference type="PANTHER" id="PTHR13847">
    <property type="entry name" value="SARCOSINE DEHYDROGENASE-RELATED"/>
    <property type="match status" value="1"/>
</dbReference>
<dbReference type="RefSeq" id="WP_111363638.1">
    <property type="nucleotide sequence ID" value="NZ_VINQ01000002.1"/>
</dbReference>
<dbReference type="GO" id="GO:0016491">
    <property type="term" value="F:oxidoreductase activity"/>
    <property type="evidence" value="ECO:0007669"/>
    <property type="project" value="UniProtKB-KW"/>
</dbReference>
<dbReference type="AlphaFoldDB" id="A0A5A9ZTS6"/>
<organism evidence="3 4">
    <name type="scientific">Aquicoccus porphyridii</name>
    <dbReference type="NCBI Taxonomy" id="1852029"/>
    <lineage>
        <taxon>Bacteria</taxon>
        <taxon>Pseudomonadati</taxon>
        <taxon>Pseudomonadota</taxon>
        <taxon>Alphaproteobacteria</taxon>
        <taxon>Rhodobacterales</taxon>
        <taxon>Paracoccaceae</taxon>
        <taxon>Aquicoccus</taxon>
    </lineage>
</organism>
<dbReference type="Pfam" id="PF01266">
    <property type="entry name" value="DAO"/>
    <property type="match status" value="1"/>
</dbReference>
<dbReference type="GO" id="GO:0005737">
    <property type="term" value="C:cytoplasm"/>
    <property type="evidence" value="ECO:0007669"/>
    <property type="project" value="TreeGrafter"/>
</dbReference>
<evidence type="ECO:0000256" key="1">
    <source>
        <dbReference type="ARBA" id="ARBA00023002"/>
    </source>
</evidence>
<dbReference type="Proteomes" id="UP000325291">
    <property type="component" value="Unassembled WGS sequence"/>
</dbReference>
<gene>
    <name evidence="3" type="ORF">FLO80_04070</name>
</gene>
<dbReference type="Gene3D" id="3.30.9.10">
    <property type="entry name" value="D-Amino Acid Oxidase, subunit A, domain 2"/>
    <property type="match status" value="1"/>
</dbReference>
<proteinExistence type="predicted"/>
<name>A0A5A9ZTS6_9RHOB</name>
<evidence type="ECO:0000259" key="2">
    <source>
        <dbReference type="Pfam" id="PF01266"/>
    </source>
</evidence>
<dbReference type="InterPro" id="IPR036188">
    <property type="entry name" value="FAD/NAD-bd_sf"/>
</dbReference>
<keyword evidence="1" id="KW-0560">Oxidoreductase</keyword>
<dbReference type="PANTHER" id="PTHR13847:SF289">
    <property type="entry name" value="GLYCINE OXIDASE"/>
    <property type="match status" value="1"/>
</dbReference>
<feature type="domain" description="FAD dependent oxidoreductase" evidence="2">
    <location>
        <begin position="2"/>
        <end position="339"/>
    </location>
</feature>
<dbReference type="InterPro" id="IPR006076">
    <property type="entry name" value="FAD-dep_OxRdtase"/>
</dbReference>
<comment type="caution">
    <text evidence="3">The sequence shown here is derived from an EMBL/GenBank/DDBJ whole genome shotgun (WGS) entry which is preliminary data.</text>
</comment>
<dbReference type="SUPFAM" id="SSF54373">
    <property type="entry name" value="FAD-linked reductases, C-terminal domain"/>
    <property type="match status" value="1"/>
</dbReference>
<dbReference type="EMBL" id="VINQ01000002">
    <property type="protein sequence ID" value="KAA0920296.1"/>
    <property type="molecule type" value="Genomic_DNA"/>
</dbReference>
<protein>
    <submittedName>
        <fullName evidence="3">FAD-dependent oxidoreductase</fullName>
    </submittedName>
</protein>
<dbReference type="SUPFAM" id="SSF51905">
    <property type="entry name" value="FAD/NAD(P)-binding domain"/>
    <property type="match status" value="1"/>
</dbReference>